<dbReference type="Gene3D" id="1.10.3520.10">
    <property type="entry name" value="Glycolipid transfer protein"/>
    <property type="match status" value="1"/>
</dbReference>
<dbReference type="AlphaFoldDB" id="A0AAV8WZ70"/>
<evidence type="ECO:0000313" key="2">
    <source>
        <dbReference type="EMBL" id="KAJ8931728.1"/>
    </source>
</evidence>
<dbReference type="InterPro" id="IPR036497">
    <property type="entry name" value="GLTP_sf"/>
</dbReference>
<evidence type="ECO:0000313" key="3">
    <source>
        <dbReference type="Proteomes" id="UP001162156"/>
    </source>
</evidence>
<organism evidence="2 3">
    <name type="scientific">Rhamnusium bicolor</name>
    <dbReference type="NCBI Taxonomy" id="1586634"/>
    <lineage>
        <taxon>Eukaryota</taxon>
        <taxon>Metazoa</taxon>
        <taxon>Ecdysozoa</taxon>
        <taxon>Arthropoda</taxon>
        <taxon>Hexapoda</taxon>
        <taxon>Insecta</taxon>
        <taxon>Pterygota</taxon>
        <taxon>Neoptera</taxon>
        <taxon>Endopterygota</taxon>
        <taxon>Coleoptera</taxon>
        <taxon>Polyphaga</taxon>
        <taxon>Cucujiformia</taxon>
        <taxon>Chrysomeloidea</taxon>
        <taxon>Cerambycidae</taxon>
        <taxon>Lepturinae</taxon>
        <taxon>Rhagiini</taxon>
        <taxon>Rhamnusium</taxon>
    </lineage>
</organism>
<accession>A0AAV8WZ70</accession>
<dbReference type="GO" id="GO:0005737">
    <property type="term" value="C:cytoplasm"/>
    <property type="evidence" value="ECO:0007669"/>
    <property type="project" value="InterPro"/>
</dbReference>
<dbReference type="Proteomes" id="UP001162156">
    <property type="component" value="Unassembled WGS sequence"/>
</dbReference>
<dbReference type="GO" id="GO:0120013">
    <property type="term" value="F:lipid transfer activity"/>
    <property type="evidence" value="ECO:0007669"/>
    <property type="project" value="InterPro"/>
</dbReference>
<dbReference type="SUPFAM" id="SSF110004">
    <property type="entry name" value="Glycolipid transfer protein, GLTP"/>
    <property type="match status" value="1"/>
</dbReference>
<sequence>MSGVIDDTLSERCSPDLTPLIKNAYSATLEEYHGWLGTQLFNVLSRFAPNRRHLFYTLALESSNHDSFVIRDMQAFIGKMKDCVRRLRQFYQTHNLESYANL</sequence>
<reference evidence="2" key="1">
    <citation type="journal article" date="2023" name="Insect Mol. Biol.">
        <title>Genome sequencing provides insights into the evolution of gene families encoding plant cell wall-degrading enzymes in longhorned beetles.</title>
        <authorList>
            <person name="Shin N.R."/>
            <person name="Okamura Y."/>
            <person name="Kirsch R."/>
            <person name="Pauchet Y."/>
        </authorList>
    </citation>
    <scope>NUCLEOTIDE SEQUENCE</scope>
    <source>
        <strain evidence="2">RBIC_L_NR</strain>
    </source>
</reference>
<comment type="caution">
    <text evidence="2">The sequence shown here is derived from an EMBL/GenBank/DDBJ whole genome shotgun (WGS) entry which is preliminary data.</text>
</comment>
<keyword evidence="3" id="KW-1185">Reference proteome</keyword>
<protein>
    <recommendedName>
        <fullName evidence="1">Glycolipid transfer protein domain-containing protein</fullName>
    </recommendedName>
</protein>
<evidence type="ECO:0000259" key="1">
    <source>
        <dbReference type="Pfam" id="PF08718"/>
    </source>
</evidence>
<gene>
    <name evidence="2" type="ORF">NQ314_015326</name>
</gene>
<dbReference type="InterPro" id="IPR014830">
    <property type="entry name" value="Glycolipid_transfer_prot_dom"/>
</dbReference>
<feature type="domain" description="Glycolipid transfer protein" evidence="1">
    <location>
        <begin position="15"/>
        <end position="58"/>
    </location>
</feature>
<name>A0AAV8WZ70_9CUCU</name>
<dbReference type="Pfam" id="PF08718">
    <property type="entry name" value="GLTP"/>
    <property type="match status" value="1"/>
</dbReference>
<proteinExistence type="predicted"/>
<dbReference type="EMBL" id="JANEYF010004252">
    <property type="protein sequence ID" value="KAJ8931728.1"/>
    <property type="molecule type" value="Genomic_DNA"/>
</dbReference>